<name>A0A5C6DWY0_9BACT</name>
<dbReference type="RefSeq" id="WP_146526069.1">
    <property type="nucleotide sequence ID" value="NZ_SJPV01000003.1"/>
</dbReference>
<dbReference type="EMBL" id="SJPV01000003">
    <property type="protein sequence ID" value="TWU39319.1"/>
    <property type="molecule type" value="Genomic_DNA"/>
</dbReference>
<reference evidence="1 2" key="1">
    <citation type="submission" date="2019-02" db="EMBL/GenBank/DDBJ databases">
        <title>Deep-cultivation of Planctomycetes and their phenomic and genomic characterization uncovers novel biology.</title>
        <authorList>
            <person name="Wiegand S."/>
            <person name="Jogler M."/>
            <person name="Boedeker C."/>
            <person name="Pinto D."/>
            <person name="Vollmers J."/>
            <person name="Rivas-Marin E."/>
            <person name="Kohn T."/>
            <person name="Peeters S.H."/>
            <person name="Heuer A."/>
            <person name="Rast P."/>
            <person name="Oberbeckmann S."/>
            <person name="Bunk B."/>
            <person name="Jeske O."/>
            <person name="Meyerdierks A."/>
            <person name="Storesund J.E."/>
            <person name="Kallscheuer N."/>
            <person name="Luecker S."/>
            <person name="Lage O.M."/>
            <person name="Pohl T."/>
            <person name="Merkel B.J."/>
            <person name="Hornburger P."/>
            <person name="Mueller R.-W."/>
            <person name="Bruemmer F."/>
            <person name="Labrenz M."/>
            <person name="Spormann A.M."/>
            <person name="Op Den Camp H."/>
            <person name="Overmann J."/>
            <person name="Amann R."/>
            <person name="Jetten M.S.M."/>
            <person name="Mascher T."/>
            <person name="Medema M.H."/>
            <person name="Devos D.P."/>
            <person name="Kaster A.-K."/>
            <person name="Ovreas L."/>
            <person name="Rohde M."/>
            <person name="Galperin M.Y."/>
            <person name="Jogler C."/>
        </authorList>
    </citation>
    <scope>NUCLEOTIDE SEQUENCE [LARGE SCALE GENOMIC DNA]</scope>
    <source>
        <strain evidence="1 2">Poly41</strain>
    </source>
</reference>
<accession>A0A5C6DWY0</accession>
<sequence length="80" mass="8762">MVKQKWKIELDFECDDGSNRTLRTSFKIDGEMDGIKGAFAINESLAMDMGCILQTLLASGVVVGVTCIEETSKAFELAIK</sequence>
<proteinExistence type="predicted"/>
<evidence type="ECO:0000313" key="1">
    <source>
        <dbReference type="EMBL" id="TWU39319.1"/>
    </source>
</evidence>
<organism evidence="1 2">
    <name type="scientific">Novipirellula artificiosorum</name>
    <dbReference type="NCBI Taxonomy" id="2528016"/>
    <lineage>
        <taxon>Bacteria</taxon>
        <taxon>Pseudomonadati</taxon>
        <taxon>Planctomycetota</taxon>
        <taxon>Planctomycetia</taxon>
        <taxon>Pirellulales</taxon>
        <taxon>Pirellulaceae</taxon>
        <taxon>Novipirellula</taxon>
    </lineage>
</organism>
<dbReference type="AlphaFoldDB" id="A0A5C6DWY0"/>
<gene>
    <name evidence="1" type="ORF">Poly41_21430</name>
</gene>
<evidence type="ECO:0000313" key="2">
    <source>
        <dbReference type="Proteomes" id="UP000319143"/>
    </source>
</evidence>
<protein>
    <submittedName>
        <fullName evidence="1">Uncharacterized protein</fullName>
    </submittedName>
</protein>
<comment type="caution">
    <text evidence="1">The sequence shown here is derived from an EMBL/GenBank/DDBJ whole genome shotgun (WGS) entry which is preliminary data.</text>
</comment>
<keyword evidence="2" id="KW-1185">Reference proteome</keyword>
<dbReference type="Proteomes" id="UP000319143">
    <property type="component" value="Unassembled WGS sequence"/>
</dbReference>